<evidence type="ECO:0000313" key="2">
    <source>
        <dbReference type="EMBL" id="QWT48819.1"/>
    </source>
</evidence>
<evidence type="ECO:0000259" key="1">
    <source>
        <dbReference type="SMART" id="SM00834"/>
    </source>
</evidence>
<dbReference type="SMART" id="SM00834">
    <property type="entry name" value="CxxC_CXXC_SSSS"/>
    <property type="match status" value="1"/>
</dbReference>
<dbReference type="KEGG" id="aiq:Azoinq_13480"/>
<dbReference type="Proteomes" id="UP000683428">
    <property type="component" value="Chromosome"/>
</dbReference>
<protein>
    <submittedName>
        <fullName evidence="2">Zinc ribbon domain-containing protein</fullName>
    </submittedName>
</protein>
<dbReference type="NCBIfam" id="TIGR02605">
    <property type="entry name" value="CxxC_CxxC_SSSS"/>
    <property type="match status" value="1"/>
</dbReference>
<dbReference type="Pfam" id="PF09723">
    <property type="entry name" value="Zn_ribbon_8"/>
    <property type="match status" value="1"/>
</dbReference>
<accession>A0A975SM11</accession>
<proteinExistence type="predicted"/>
<keyword evidence="3" id="KW-1185">Reference proteome</keyword>
<dbReference type="EMBL" id="CP064782">
    <property type="protein sequence ID" value="QWT48819.1"/>
    <property type="molecule type" value="Genomic_DNA"/>
</dbReference>
<dbReference type="AlphaFoldDB" id="A0A975SM11"/>
<gene>
    <name evidence="2" type="ORF">Azoinq_13480</name>
</gene>
<name>A0A975SM11_9RHOO</name>
<dbReference type="InterPro" id="IPR013429">
    <property type="entry name" value="Regulatory_FmdB_Zinc_ribbon"/>
</dbReference>
<evidence type="ECO:0000313" key="3">
    <source>
        <dbReference type="Proteomes" id="UP000683428"/>
    </source>
</evidence>
<reference evidence="2" key="1">
    <citation type="submission" date="2020-11" db="EMBL/GenBank/DDBJ databases">
        <title>Azospira inquinata sp. nov.</title>
        <authorList>
            <person name="Moe W.M."/>
            <person name="Mikes M.C."/>
        </authorList>
    </citation>
    <scope>NUCLEOTIDE SEQUENCE</scope>
    <source>
        <strain evidence="2">Azo-3</strain>
    </source>
</reference>
<sequence length="78" mass="8619">MPLYDYRCKQCAQTFELLVRSSTVPTCPHCGSQDLEKQVSLTAPQGKIAGIFSQARAQAAREGHFSNYSPSERPKIST</sequence>
<dbReference type="RefSeq" id="WP_216128385.1">
    <property type="nucleotide sequence ID" value="NZ_CP064782.1"/>
</dbReference>
<feature type="domain" description="Putative regulatory protein FmdB zinc ribbon" evidence="1">
    <location>
        <begin position="1"/>
        <end position="40"/>
    </location>
</feature>
<organism evidence="2 3">
    <name type="scientific">Azospira inquinata</name>
    <dbReference type="NCBI Taxonomy" id="2785627"/>
    <lineage>
        <taxon>Bacteria</taxon>
        <taxon>Pseudomonadati</taxon>
        <taxon>Pseudomonadota</taxon>
        <taxon>Betaproteobacteria</taxon>
        <taxon>Rhodocyclales</taxon>
        <taxon>Rhodocyclaceae</taxon>
        <taxon>Azospira</taxon>
    </lineage>
</organism>